<dbReference type="EMBL" id="LACI01001351">
    <property type="protein sequence ID" value="KJU84645.1"/>
    <property type="molecule type" value="Genomic_DNA"/>
</dbReference>
<keyword evidence="2" id="KW-1185">Reference proteome</keyword>
<name>A0A0F3GRQ6_9BACT</name>
<gene>
    <name evidence="1" type="ORF">MBAV_003160</name>
</gene>
<organism evidence="1 2">
    <name type="scientific">Candidatus Magnetobacterium bavaricum</name>
    <dbReference type="NCBI Taxonomy" id="29290"/>
    <lineage>
        <taxon>Bacteria</taxon>
        <taxon>Pseudomonadati</taxon>
        <taxon>Nitrospirota</taxon>
        <taxon>Thermodesulfovibrionia</taxon>
        <taxon>Thermodesulfovibrionales</taxon>
        <taxon>Candidatus Magnetobacteriaceae</taxon>
        <taxon>Candidatus Magnetobacterium</taxon>
    </lineage>
</organism>
<accession>A0A0F3GRQ6</accession>
<reference evidence="1 2" key="1">
    <citation type="submission" date="2015-02" db="EMBL/GenBank/DDBJ databases">
        <title>Single-cell genomics of uncultivated deep-branching MTB reveals a conserved set of magnetosome genes.</title>
        <authorList>
            <person name="Kolinko S."/>
            <person name="Richter M."/>
            <person name="Glockner F.O."/>
            <person name="Brachmann A."/>
            <person name="Schuler D."/>
        </authorList>
    </citation>
    <scope>NUCLEOTIDE SEQUENCE [LARGE SCALE GENOMIC DNA]</scope>
    <source>
        <strain evidence="1">TM-1</strain>
    </source>
</reference>
<sequence>MADASTGETWPEAASLPQGRIGALRCTRLWHNQDLAEETRLAGILAPLSLASCPTMHAVLSPLSEVVPDFAGGEVVQGRL</sequence>
<evidence type="ECO:0000313" key="2">
    <source>
        <dbReference type="Proteomes" id="UP000033423"/>
    </source>
</evidence>
<protein>
    <submittedName>
        <fullName evidence="1">Uncharacterized protein</fullName>
    </submittedName>
</protein>
<dbReference type="AlphaFoldDB" id="A0A0F3GRQ6"/>
<comment type="caution">
    <text evidence="1">The sequence shown here is derived from an EMBL/GenBank/DDBJ whole genome shotgun (WGS) entry which is preliminary data.</text>
</comment>
<evidence type="ECO:0000313" key="1">
    <source>
        <dbReference type="EMBL" id="KJU84645.1"/>
    </source>
</evidence>
<dbReference type="Proteomes" id="UP000033423">
    <property type="component" value="Unassembled WGS sequence"/>
</dbReference>
<proteinExistence type="predicted"/>